<gene>
    <name evidence="4" type="ORF">GCM10025881_13350</name>
</gene>
<reference evidence="5" key="1">
    <citation type="journal article" date="2019" name="Int. J. Syst. Evol. Microbiol.">
        <title>The Global Catalogue of Microorganisms (GCM) 10K type strain sequencing project: providing services to taxonomists for standard genome sequencing and annotation.</title>
        <authorList>
            <consortium name="The Broad Institute Genomics Platform"/>
            <consortium name="The Broad Institute Genome Sequencing Center for Infectious Disease"/>
            <person name="Wu L."/>
            <person name="Ma J."/>
        </authorList>
    </citation>
    <scope>NUCLEOTIDE SEQUENCE [LARGE SCALE GENOMIC DNA]</scope>
    <source>
        <strain evidence="5">NBRC 108894</strain>
    </source>
</reference>
<name>A0ABQ6K1P5_9MICO</name>
<dbReference type="InterPro" id="IPR036291">
    <property type="entry name" value="NAD(P)-bd_dom_sf"/>
</dbReference>
<keyword evidence="5" id="KW-1185">Reference proteome</keyword>
<protein>
    <submittedName>
        <fullName evidence="4">NAD(P)-dependent oxidoreductase</fullName>
    </submittedName>
</protein>
<comment type="similarity">
    <text evidence="1">Belongs to the short-chain dehydrogenases/reductases (SDR) family.</text>
</comment>
<dbReference type="Proteomes" id="UP001157034">
    <property type="component" value="Unassembled WGS sequence"/>
</dbReference>
<dbReference type="SUPFAM" id="SSF51735">
    <property type="entry name" value="NAD(P)-binding Rossmann-fold domains"/>
    <property type="match status" value="1"/>
</dbReference>
<keyword evidence="2" id="KW-0560">Oxidoreductase</keyword>
<dbReference type="PANTHER" id="PTHR48107:SF16">
    <property type="entry name" value="NADPH-DEPENDENT ALDEHYDE REDUCTASE 1, CHLOROPLASTIC"/>
    <property type="match status" value="1"/>
</dbReference>
<evidence type="ECO:0000256" key="2">
    <source>
        <dbReference type="ARBA" id="ARBA00023002"/>
    </source>
</evidence>
<sequence length="328" mass="34632">MSSTDLYAPTNVATKYPAPPFPAAKQSGPGSVAEMDPAPDHGEQSYRGTGRLTGRRAIVTGADSGIGRAVAIAYGREGADVVLSYLPDEEEDAQQVAELVRAEGRTAQCLPGDLADEEYCRRLVEDGAAALGGLDLLVMVAGQMPTVDGIEDFDTAVWRRLVDTNLSSLFWLTKAAVPHFGPGASVIATSSEQAFTPSPSLIEYAVTKAGIANWVRGMAQQLAERGIRVNGVAPGPFWTPLQPVSDPPEKLEHFGEGPRTGVRASPSRSPRRTCILPRRTRATRAGRSSPSPGARPCTDPGERRAPHSPSAAGEQSPGPMGSKSRPRA</sequence>
<dbReference type="Pfam" id="PF00106">
    <property type="entry name" value="adh_short"/>
    <property type="match status" value="1"/>
</dbReference>
<evidence type="ECO:0000313" key="5">
    <source>
        <dbReference type="Proteomes" id="UP001157034"/>
    </source>
</evidence>
<evidence type="ECO:0000256" key="3">
    <source>
        <dbReference type="SAM" id="MobiDB-lite"/>
    </source>
</evidence>
<proteinExistence type="inferred from homology"/>
<feature type="region of interest" description="Disordered" evidence="3">
    <location>
        <begin position="1"/>
        <end position="50"/>
    </location>
</feature>
<feature type="compositionally biased region" description="Basic and acidic residues" evidence="3">
    <location>
        <begin position="247"/>
        <end position="256"/>
    </location>
</feature>
<dbReference type="PRINTS" id="PR00081">
    <property type="entry name" value="GDHRDH"/>
</dbReference>
<comment type="caution">
    <text evidence="4">The sequence shown here is derived from an EMBL/GenBank/DDBJ whole genome shotgun (WGS) entry which is preliminary data.</text>
</comment>
<evidence type="ECO:0000256" key="1">
    <source>
        <dbReference type="ARBA" id="ARBA00006484"/>
    </source>
</evidence>
<dbReference type="PROSITE" id="PS00061">
    <property type="entry name" value="ADH_SHORT"/>
    <property type="match status" value="1"/>
</dbReference>
<dbReference type="EMBL" id="BSVB01000001">
    <property type="protein sequence ID" value="GMA94511.1"/>
    <property type="molecule type" value="Genomic_DNA"/>
</dbReference>
<accession>A0ABQ6K1P5</accession>
<dbReference type="PANTHER" id="PTHR48107">
    <property type="entry name" value="NADPH-DEPENDENT ALDEHYDE REDUCTASE-LIKE PROTEIN, CHLOROPLASTIC-RELATED"/>
    <property type="match status" value="1"/>
</dbReference>
<feature type="region of interest" description="Disordered" evidence="3">
    <location>
        <begin position="239"/>
        <end position="328"/>
    </location>
</feature>
<evidence type="ECO:0000313" key="4">
    <source>
        <dbReference type="EMBL" id="GMA94511.1"/>
    </source>
</evidence>
<dbReference type="Gene3D" id="3.40.50.720">
    <property type="entry name" value="NAD(P)-binding Rossmann-like Domain"/>
    <property type="match status" value="1"/>
</dbReference>
<dbReference type="InterPro" id="IPR020904">
    <property type="entry name" value="Sc_DH/Rdtase_CS"/>
</dbReference>
<organism evidence="4 5">
    <name type="scientific">Pseudolysinimonas kribbensis</name>
    <dbReference type="NCBI Taxonomy" id="433641"/>
    <lineage>
        <taxon>Bacteria</taxon>
        <taxon>Bacillati</taxon>
        <taxon>Actinomycetota</taxon>
        <taxon>Actinomycetes</taxon>
        <taxon>Micrococcales</taxon>
        <taxon>Microbacteriaceae</taxon>
        <taxon>Pseudolysinimonas</taxon>
    </lineage>
</organism>
<dbReference type="InterPro" id="IPR002347">
    <property type="entry name" value="SDR_fam"/>
</dbReference>